<evidence type="ECO:0000313" key="2">
    <source>
        <dbReference type="Proteomes" id="UP001433508"/>
    </source>
</evidence>
<sequence length="116" mass="12962">MPILLTIDRIPVCREIRIFTQQKNGLTLHRIGLTGFYCNQSPGSKCHNYDRDQFCVSWAVYSLDGKYSEGQSDVSDFAARCAMAGYSTEMRFNLISGATEIDCVPDRGDCCTMSPT</sequence>
<dbReference type="EMBL" id="MU971420">
    <property type="protein sequence ID" value="KAK9235328.1"/>
    <property type="molecule type" value="Genomic_DNA"/>
</dbReference>
<dbReference type="Proteomes" id="UP001433508">
    <property type="component" value="Unassembled WGS sequence"/>
</dbReference>
<protein>
    <submittedName>
        <fullName evidence="1">Uncharacterized protein</fullName>
    </submittedName>
</protein>
<gene>
    <name evidence="1" type="ORF">V1525DRAFT_272711</name>
</gene>
<name>A0ACC3SUN0_LIPKO</name>
<keyword evidence="2" id="KW-1185">Reference proteome</keyword>
<accession>A0ACC3SUN0</accession>
<reference evidence="2" key="1">
    <citation type="journal article" date="2024" name="Front. Bioeng. Biotechnol.">
        <title>Genome-scale model development and genomic sequencing of the oleaginous clade Lipomyces.</title>
        <authorList>
            <person name="Czajka J.J."/>
            <person name="Han Y."/>
            <person name="Kim J."/>
            <person name="Mondo S.J."/>
            <person name="Hofstad B.A."/>
            <person name="Robles A."/>
            <person name="Haridas S."/>
            <person name="Riley R."/>
            <person name="LaButti K."/>
            <person name="Pangilinan J."/>
            <person name="Andreopoulos W."/>
            <person name="Lipzen A."/>
            <person name="Yan J."/>
            <person name="Wang M."/>
            <person name="Ng V."/>
            <person name="Grigoriev I.V."/>
            <person name="Spatafora J.W."/>
            <person name="Magnuson J.K."/>
            <person name="Baker S.E."/>
            <person name="Pomraning K.R."/>
        </authorList>
    </citation>
    <scope>NUCLEOTIDE SEQUENCE [LARGE SCALE GENOMIC DNA]</scope>
    <source>
        <strain evidence="2">CBS 7786</strain>
    </source>
</reference>
<comment type="caution">
    <text evidence="1">The sequence shown here is derived from an EMBL/GenBank/DDBJ whole genome shotgun (WGS) entry which is preliminary data.</text>
</comment>
<proteinExistence type="predicted"/>
<organism evidence="1 2">
    <name type="scientific">Lipomyces kononenkoae</name>
    <name type="common">Yeast</name>
    <dbReference type="NCBI Taxonomy" id="34357"/>
    <lineage>
        <taxon>Eukaryota</taxon>
        <taxon>Fungi</taxon>
        <taxon>Dikarya</taxon>
        <taxon>Ascomycota</taxon>
        <taxon>Saccharomycotina</taxon>
        <taxon>Lipomycetes</taxon>
        <taxon>Lipomycetales</taxon>
        <taxon>Lipomycetaceae</taxon>
        <taxon>Lipomyces</taxon>
    </lineage>
</organism>
<evidence type="ECO:0000313" key="1">
    <source>
        <dbReference type="EMBL" id="KAK9235328.1"/>
    </source>
</evidence>